<dbReference type="InterPro" id="IPR033880">
    <property type="entry name" value="SPFH_YdjI"/>
</dbReference>
<evidence type="ECO:0000313" key="4">
    <source>
        <dbReference type="Proteomes" id="UP001321748"/>
    </source>
</evidence>
<evidence type="ECO:0000313" key="3">
    <source>
        <dbReference type="EMBL" id="BDR54208.1"/>
    </source>
</evidence>
<dbReference type="Proteomes" id="UP001321748">
    <property type="component" value="Chromosome"/>
</dbReference>
<dbReference type="PANTHER" id="PTHR37826">
    <property type="entry name" value="FLOTILLIN BAND_7_5 DOMAIN PROTEIN"/>
    <property type="match status" value="1"/>
</dbReference>
<accession>A0ABN6SFA9</accession>
<protein>
    <submittedName>
        <fullName evidence="3">Membrane protein</fullName>
    </submittedName>
</protein>
<evidence type="ECO:0000259" key="2">
    <source>
        <dbReference type="Pfam" id="PF13421"/>
    </source>
</evidence>
<organism evidence="3 4">
    <name type="scientific">Bombiscardovia apis</name>
    <dbReference type="NCBI Taxonomy" id="2932182"/>
    <lineage>
        <taxon>Bacteria</taxon>
        <taxon>Bacillati</taxon>
        <taxon>Actinomycetota</taxon>
        <taxon>Actinomycetes</taxon>
        <taxon>Bifidobacteriales</taxon>
        <taxon>Bifidobacteriaceae</taxon>
        <taxon>Bombiscardovia</taxon>
    </lineage>
</organism>
<proteinExistence type="predicted"/>
<gene>
    <name evidence="3" type="ORF">KIMH_03190</name>
</gene>
<keyword evidence="1" id="KW-0175">Coiled coil</keyword>
<feature type="coiled-coil region" evidence="1">
    <location>
        <begin position="347"/>
        <end position="384"/>
    </location>
</feature>
<dbReference type="RefSeq" id="WP_317643229.1">
    <property type="nucleotide sequence ID" value="NZ_AP026800.1"/>
</dbReference>
<feature type="domain" description="SPFH" evidence="2">
    <location>
        <begin position="37"/>
        <end position="242"/>
    </location>
</feature>
<keyword evidence="4" id="KW-1185">Reference proteome</keyword>
<name>A0ABN6SFA9_9BIFI</name>
<dbReference type="EMBL" id="AP026800">
    <property type="protein sequence ID" value="BDR54208.1"/>
    <property type="molecule type" value="Genomic_DNA"/>
</dbReference>
<dbReference type="PANTHER" id="PTHR37826:SF2">
    <property type="entry name" value="ZINC-RIBBON DOMAIN-CONTAINING PROTEIN"/>
    <property type="match status" value="1"/>
</dbReference>
<dbReference type="CDD" id="cd03408">
    <property type="entry name" value="SPFH_like_u1"/>
    <property type="match status" value="1"/>
</dbReference>
<evidence type="ECO:0000256" key="1">
    <source>
        <dbReference type="SAM" id="Coils"/>
    </source>
</evidence>
<reference evidence="3 4" key="1">
    <citation type="journal article" date="2023" name="Microbiol. Spectr.">
        <title>Symbiosis of Carpenter Bees with Uncharacterized Lactic Acid Bacteria Showing NAD Auxotrophy.</title>
        <authorList>
            <person name="Kawasaki S."/>
            <person name="Ozawa K."/>
            <person name="Mori T."/>
            <person name="Yamamoto A."/>
            <person name="Ito M."/>
            <person name="Ohkuma M."/>
            <person name="Sakamoto M."/>
            <person name="Matsutani M."/>
        </authorList>
    </citation>
    <scope>NUCLEOTIDE SEQUENCE [LARGE SCALE GENOMIC DNA]</scope>
    <source>
        <strain evidence="3 4">KimH</strain>
    </source>
</reference>
<dbReference type="Pfam" id="PF13421">
    <property type="entry name" value="Band_7_1"/>
    <property type="match status" value="1"/>
</dbReference>
<sequence>MALFETNPNEKQYVGGQKHFVEVLKNRSNNDTLIYKNPEEDFNNGSTLVVGPGEQAIFVNEGNIEQVFDTGSFALTTENYPFISRLRNALSGSVSSFHCLVYFVRTATSREIKWGTESPIKVYDKAYVDQFQGVGVETEVRARGAYRIRVTDAAVFLTQLIGNNYDLADQESLREYFRNQFLGHIVAVLTRELTRWERPLIEVPANVLEYADYIQQELKPVAGDYGLDIENFSVAAIDIVDNEARQRAQELISKNREQFIGRMAQGQGEAAFAQGQQAAYQTYGTNYQQAQVLNAVNQAAANPGSDGGSMLGAGLGLTVGAGMGKVLPEMVNDAMSASGGSLQGNQNESAADSVQRLSMLKQMLEQELITSEEYEAKKKDILNQM</sequence>